<reference evidence="2 3" key="1">
    <citation type="submission" date="2019-12" db="EMBL/GenBank/DDBJ databases">
        <title>Comparative genomics gives insights into the taxonomy of the Azoarcus-Aromatoleum group and reveals separate origins of nif in the plant-associated Azoarcus and non-plant-associated Aromatoleum sub-groups.</title>
        <authorList>
            <person name="Lafos M."/>
            <person name="Maluk M."/>
            <person name="Batista M."/>
            <person name="Junghare M."/>
            <person name="Carmona M."/>
            <person name="Faoro H."/>
            <person name="Cruz L.M."/>
            <person name="Battistoni F."/>
            <person name="De Souza E."/>
            <person name="Pedrosa F."/>
            <person name="Chen W.-M."/>
            <person name="Poole P.S."/>
            <person name="Dixon R.A."/>
            <person name="James E.K."/>
        </authorList>
    </citation>
    <scope>NUCLEOTIDE SEQUENCE [LARGE SCALE GENOMIC DNA]</scope>
    <source>
        <strain evidence="2 3">Td21</strain>
    </source>
</reference>
<evidence type="ECO:0000313" key="2">
    <source>
        <dbReference type="EMBL" id="NMG46155.1"/>
    </source>
</evidence>
<accession>A0ABX1Q5J4</accession>
<evidence type="ECO:0000256" key="1">
    <source>
        <dbReference type="SAM" id="SignalP"/>
    </source>
</evidence>
<feature type="signal peptide" evidence="1">
    <location>
        <begin position="1"/>
        <end position="27"/>
    </location>
</feature>
<protein>
    <recommendedName>
        <fullName evidence="4">MetA-pathway of phenol degradation</fullName>
    </recommendedName>
</protein>
<evidence type="ECO:0008006" key="4">
    <source>
        <dbReference type="Google" id="ProtNLM"/>
    </source>
</evidence>
<name>A0ABX1Q5J4_9RHOO</name>
<dbReference type="InterPro" id="IPR025737">
    <property type="entry name" value="FApF"/>
</dbReference>
<dbReference type="RefSeq" id="WP_169257985.1">
    <property type="nucleotide sequence ID" value="NZ_WTVN01000051.1"/>
</dbReference>
<comment type="caution">
    <text evidence="2">The sequence shown here is derived from an EMBL/GenBank/DDBJ whole genome shotgun (WGS) entry which is preliminary data.</text>
</comment>
<dbReference type="EMBL" id="WTVN01000051">
    <property type="protein sequence ID" value="NMG46155.1"/>
    <property type="molecule type" value="Genomic_DNA"/>
</dbReference>
<evidence type="ECO:0000313" key="3">
    <source>
        <dbReference type="Proteomes" id="UP000623795"/>
    </source>
</evidence>
<dbReference type="Proteomes" id="UP000623795">
    <property type="component" value="Unassembled WGS sequence"/>
</dbReference>
<dbReference type="PROSITE" id="PS51257">
    <property type="entry name" value="PROKAR_LIPOPROTEIN"/>
    <property type="match status" value="1"/>
</dbReference>
<dbReference type="Pfam" id="PF13557">
    <property type="entry name" value="Phenol_MetA_deg"/>
    <property type="match status" value="1"/>
</dbReference>
<sequence length="323" mass="35396">MFCLRPVAASAASVFALALAAPSAAFASCGAAFCSVNTSSAFMNAGLAGTTRLGLRYEFIDQRHPMHGDDDVSVGEIPRHHDEVRTLNRNLLFTLERDLAPDWTIGATLPLIDRSHKHIHNHHEDGEVHHIPEAWDFRELGDLRVEARHELLASREQGLGISFGVKLPTGRTTLKNGDGDLAERSLQPGSGTTDLLLGAHWRLDLAGGSTAFASVGAQFATAEHDDYRPGHRVHLDVGWLKPVSERLSIPLQLNVSFKARDRGAEAEPEDSGSTTVALSPGISWQMSPHWQLYAYYQRPIYQHVNGVQLTPRWSAVLGTTFAF</sequence>
<keyword evidence="1" id="KW-0732">Signal</keyword>
<keyword evidence="3" id="KW-1185">Reference proteome</keyword>
<proteinExistence type="predicted"/>
<feature type="chain" id="PRO_5046561229" description="MetA-pathway of phenol degradation" evidence="1">
    <location>
        <begin position="28"/>
        <end position="323"/>
    </location>
</feature>
<organism evidence="2 3">
    <name type="scientific">Aromatoleum toluvorans</name>
    <dbReference type="NCBI Taxonomy" id="92002"/>
    <lineage>
        <taxon>Bacteria</taxon>
        <taxon>Pseudomonadati</taxon>
        <taxon>Pseudomonadota</taxon>
        <taxon>Betaproteobacteria</taxon>
        <taxon>Rhodocyclales</taxon>
        <taxon>Rhodocyclaceae</taxon>
        <taxon>Aromatoleum</taxon>
    </lineage>
</organism>
<gene>
    <name evidence="2" type="ORF">GPA22_20760</name>
</gene>